<feature type="transmembrane region" description="Helical" evidence="1">
    <location>
        <begin position="233"/>
        <end position="255"/>
    </location>
</feature>
<reference evidence="2" key="1">
    <citation type="submission" date="2015-05" db="EMBL/GenBank/DDBJ databases">
        <title>Permanent draft genome of Rhodopirellula islandicus K833.</title>
        <authorList>
            <person name="Kizina J."/>
            <person name="Richter M."/>
            <person name="Glockner F.O."/>
            <person name="Harder J."/>
        </authorList>
    </citation>
    <scope>NUCLEOTIDE SEQUENCE [LARGE SCALE GENOMIC DNA]</scope>
    <source>
        <strain evidence="2">K833</strain>
    </source>
</reference>
<dbReference type="OrthoDB" id="8481923at2"/>
<proteinExistence type="predicted"/>
<dbReference type="RefSeq" id="WP_047815025.1">
    <property type="nucleotide sequence ID" value="NZ_LECT01000028.1"/>
</dbReference>
<name>A0A0J1BDI3_RHOIS</name>
<accession>A0A0J1BDI3</accession>
<keyword evidence="3" id="KW-1185">Reference proteome</keyword>
<dbReference type="STRING" id="595434.RISK_003610"/>
<feature type="transmembrane region" description="Helical" evidence="1">
    <location>
        <begin position="55"/>
        <end position="74"/>
    </location>
</feature>
<feature type="transmembrane region" description="Helical" evidence="1">
    <location>
        <begin position="102"/>
        <end position="122"/>
    </location>
</feature>
<evidence type="ECO:0000256" key="1">
    <source>
        <dbReference type="SAM" id="Phobius"/>
    </source>
</evidence>
<dbReference type="PATRIC" id="fig|595434.4.peg.3436"/>
<sequence length="269" mass="29907">MPFTPTHVAAAIPIAWLAKWRLPFSALAIGCMVPDAGVFFPMLFDYESFHSIRGLFIDCVPVGVAVYFVYHLLIKQPAVELLPGPLRTRVRPIADRPVSVEWQSILLVAICVLVGASTHVFWDSFTHQHRWGSMIALPFLSSEAFSLSDRSVRWYAVAQHLSSLFLLPPMGVFALRWLWKQPAGAPEPKRTRIPDLVTLSVMAAACLMMLVHASWVYAVHSDYGVTFALRQSVMIFGALMIVTLVVYSVIMHAIWSRAEASSPDGQSPS</sequence>
<dbReference type="Proteomes" id="UP000036367">
    <property type="component" value="Unassembled WGS sequence"/>
</dbReference>
<protein>
    <recommendedName>
        <fullName evidence="4">Transmembrane protein</fullName>
    </recommendedName>
</protein>
<dbReference type="InterPro" id="IPR025238">
    <property type="entry name" value="DUF4184"/>
</dbReference>
<dbReference type="EMBL" id="LECT01000028">
    <property type="protein sequence ID" value="KLU04556.1"/>
    <property type="molecule type" value="Genomic_DNA"/>
</dbReference>
<evidence type="ECO:0008006" key="4">
    <source>
        <dbReference type="Google" id="ProtNLM"/>
    </source>
</evidence>
<keyword evidence="1" id="KW-1133">Transmembrane helix</keyword>
<comment type="caution">
    <text evidence="2">The sequence shown here is derived from an EMBL/GenBank/DDBJ whole genome shotgun (WGS) entry which is preliminary data.</text>
</comment>
<dbReference type="AlphaFoldDB" id="A0A0J1BDI3"/>
<keyword evidence="1" id="KW-0812">Transmembrane</keyword>
<feature type="transmembrane region" description="Helical" evidence="1">
    <location>
        <begin position="196"/>
        <end position="218"/>
    </location>
</feature>
<feature type="transmembrane region" description="Helical" evidence="1">
    <location>
        <begin position="154"/>
        <end position="175"/>
    </location>
</feature>
<evidence type="ECO:0000313" key="2">
    <source>
        <dbReference type="EMBL" id="KLU04556.1"/>
    </source>
</evidence>
<feature type="transmembrane region" description="Helical" evidence="1">
    <location>
        <begin position="20"/>
        <end position="43"/>
    </location>
</feature>
<keyword evidence="1" id="KW-0472">Membrane</keyword>
<organism evidence="2 3">
    <name type="scientific">Rhodopirellula islandica</name>
    <dbReference type="NCBI Taxonomy" id="595434"/>
    <lineage>
        <taxon>Bacteria</taxon>
        <taxon>Pseudomonadati</taxon>
        <taxon>Planctomycetota</taxon>
        <taxon>Planctomycetia</taxon>
        <taxon>Pirellulales</taxon>
        <taxon>Pirellulaceae</taxon>
        <taxon>Rhodopirellula</taxon>
    </lineage>
</organism>
<gene>
    <name evidence="2" type="ORF">RISK_003610</name>
</gene>
<evidence type="ECO:0000313" key="3">
    <source>
        <dbReference type="Proteomes" id="UP000036367"/>
    </source>
</evidence>
<dbReference type="Pfam" id="PF13803">
    <property type="entry name" value="DUF4184"/>
    <property type="match status" value="1"/>
</dbReference>